<evidence type="ECO:0000256" key="1">
    <source>
        <dbReference type="PROSITE-ProRule" id="PRU00339"/>
    </source>
</evidence>
<dbReference type="Pfam" id="PF13174">
    <property type="entry name" value="TPR_6"/>
    <property type="match status" value="2"/>
</dbReference>
<dbReference type="RefSeq" id="WP_282334585.1">
    <property type="nucleotide sequence ID" value="NZ_JASBRG010000007.1"/>
</dbReference>
<dbReference type="Pfam" id="PF13432">
    <property type="entry name" value="TPR_16"/>
    <property type="match status" value="3"/>
</dbReference>
<keyword evidence="1" id="KW-0802">TPR repeat</keyword>
<feature type="signal peptide" evidence="3">
    <location>
        <begin position="1"/>
        <end position="19"/>
    </location>
</feature>
<keyword evidence="5" id="KW-1185">Reference proteome</keyword>
<dbReference type="SUPFAM" id="SSF48452">
    <property type="entry name" value="TPR-like"/>
    <property type="match status" value="6"/>
</dbReference>
<dbReference type="SMART" id="SM00671">
    <property type="entry name" value="SEL1"/>
    <property type="match status" value="4"/>
</dbReference>
<evidence type="ECO:0000256" key="2">
    <source>
        <dbReference type="SAM" id="MobiDB-lite"/>
    </source>
</evidence>
<sequence>MKRYICTAFSAFIAISATAQQTKAINDPQIAFKEAKEYFQKEYYSLAYPIFKELDVKLTHPDRTDKALEYLEVKYYAIVCGLKQDEPMSSDMAKSYIAANNNTTRGEMMAYHLAEYFFRQKNYADAVTYYNMASIDALSNREIADMKFHKAYSLFNLQKFDEAKPLFDAIRQMPKDPNYLDANYYYSFILFNEGKYKESLDGFKKVEDAPNYKKVVPYYIATIYYNTGQKDQALSYAEAKLKKGDQYYDAEFKQLIGHAYFEKGEFAKALPYLEAFVSKSKQVSRRDLYELSYCYYNAGTYSKAIDGFKQLGGKEDSLAQNAMYLLGDAYLKTNQKANARNAFLFCSNNSSNEKQKEISQFNYGKLSYELGYQDVAQSELASFIQQYPNSSYINEARELMVALMANTNNFKDALTLLESIKTPSETVQRLYPRVLYGRAMEFVNDGMLIAANDLLDKALRAKFNESVLPLVNFWKGEISFRLDKTDDAIRYYNDYLKTPVTSGDVKPVSANYDLGYCYFKKENYKQALSYFDQVVKTPRINSTPVEQDAFIREADCYYMAKDYKKAIGMYDQAINYSWPSSDYATFQKAMVAGVNSSMDKIKLLQSIERIYKNSSLAPDANMEIASTYMADEKFSDAIPFLKKVATSNTDNEALKPKALLKLGIAYYNIDNNQEALNQYNAILKQYPNSPEADEALDNAKSVYVEEGKTSDYVAFAKSMGRNISVNQEDSLAYAEAEIQFSNGNFNGALNKFDSYLSRFPDGHYAIEAYYYRSEIYNNKKDYANAVKGYEAVSDRVPNKFGEKSLVQAARINFFDVKNYEKAEQYFSKLKDFATTQENKLEAMRGLLRSQYQLKKWSEAVTNAKDLVAQKSSSSDDKVLSNMVLAKSAQGNNDFDLAISYYKNAIALNKGEYAAEARYEIASMLVKQNKLKESEKAAFEVINKSGSYELWVTKSYILLGDIYYSEKDYFNAKATYQSVIDNSSNPELKEQAQQKLTAATDEEKQNSKLKG</sequence>
<feature type="compositionally biased region" description="Basic and acidic residues" evidence="2">
    <location>
        <begin position="1000"/>
        <end position="1010"/>
    </location>
</feature>
<dbReference type="PROSITE" id="PS50005">
    <property type="entry name" value="TPR"/>
    <property type="match status" value="2"/>
</dbReference>
<dbReference type="Proteomes" id="UP001226434">
    <property type="component" value="Unassembled WGS sequence"/>
</dbReference>
<evidence type="ECO:0000256" key="3">
    <source>
        <dbReference type="SAM" id="SignalP"/>
    </source>
</evidence>
<dbReference type="SMART" id="SM00028">
    <property type="entry name" value="TPR"/>
    <property type="match status" value="11"/>
</dbReference>
<feature type="region of interest" description="Disordered" evidence="2">
    <location>
        <begin position="982"/>
        <end position="1010"/>
    </location>
</feature>
<dbReference type="EMBL" id="JASBRG010000007">
    <property type="protein sequence ID" value="MDI3320488.1"/>
    <property type="molecule type" value="Genomic_DNA"/>
</dbReference>
<organism evidence="4 5">
    <name type="scientific">Pinibacter soli</name>
    <dbReference type="NCBI Taxonomy" id="3044211"/>
    <lineage>
        <taxon>Bacteria</taxon>
        <taxon>Pseudomonadati</taxon>
        <taxon>Bacteroidota</taxon>
        <taxon>Chitinophagia</taxon>
        <taxon>Chitinophagales</taxon>
        <taxon>Chitinophagaceae</taxon>
        <taxon>Pinibacter</taxon>
    </lineage>
</organism>
<reference evidence="4 5" key="1">
    <citation type="submission" date="2023-05" db="EMBL/GenBank/DDBJ databases">
        <title>Genome sequence of Pinibacter sp. MAH-24.</title>
        <authorList>
            <person name="Huq M.A."/>
        </authorList>
    </citation>
    <scope>NUCLEOTIDE SEQUENCE [LARGE SCALE GENOMIC DNA]</scope>
    <source>
        <strain evidence="4 5">MAH-24</strain>
    </source>
</reference>
<proteinExistence type="predicted"/>
<gene>
    <name evidence="4" type="ORF">QJ048_11930</name>
</gene>
<protein>
    <submittedName>
        <fullName evidence="4">Tetratricopeptide repeat protein</fullName>
    </submittedName>
</protein>
<dbReference type="InterPro" id="IPR019734">
    <property type="entry name" value="TPR_rpt"/>
</dbReference>
<name>A0ABT6RD95_9BACT</name>
<keyword evidence="3" id="KW-0732">Signal</keyword>
<evidence type="ECO:0000313" key="5">
    <source>
        <dbReference type="Proteomes" id="UP001226434"/>
    </source>
</evidence>
<dbReference type="PANTHER" id="PTHR12558:SF13">
    <property type="entry name" value="CELL DIVISION CYCLE PROTEIN 27 HOMOLOG"/>
    <property type="match status" value="1"/>
</dbReference>
<evidence type="ECO:0000313" key="4">
    <source>
        <dbReference type="EMBL" id="MDI3320488.1"/>
    </source>
</evidence>
<dbReference type="Pfam" id="PF13181">
    <property type="entry name" value="TPR_8"/>
    <property type="match status" value="1"/>
</dbReference>
<dbReference type="InterPro" id="IPR011990">
    <property type="entry name" value="TPR-like_helical_dom_sf"/>
</dbReference>
<feature type="repeat" description="TPR" evidence="1">
    <location>
        <begin position="508"/>
        <end position="541"/>
    </location>
</feature>
<comment type="caution">
    <text evidence="4">The sequence shown here is derived from an EMBL/GenBank/DDBJ whole genome shotgun (WGS) entry which is preliminary data.</text>
</comment>
<accession>A0ABT6RD95</accession>
<feature type="chain" id="PRO_5047492075" evidence="3">
    <location>
        <begin position="20"/>
        <end position="1010"/>
    </location>
</feature>
<feature type="repeat" description="TPR" evidence="1">
    <location>
        <begin position="656"/>
        <end position="689"/>
    </location>
</feature>
<dbReference type="Gene3D" id="1.25.40.10">
    <property type="entry name" value="Tetratricopeptide repeat domain"/>
    <property type="match status" value="9"/>
</dbReference>
<dbReference type="PANTHER" id="PTHR12558">
    <property type="entry name" value="CELL DIVISION CYCLE 16,23,27"/>
    <property type="match status" value="1"/>
</dbReference>
<dbReference type="InterPro" id="IPR006597">
    <property type="entry name" value="Sel1-like"/>
</dbReference>